<dbReference type="Gene3D" id="3.30.1330.40">
    <property type="entry name" value="RutC-like"/>
    <property type="match status" value="1"/>
</dbReference>
<dbReference type="GO" id="GO:0005829">
    <property type="term" value="C:cytosol"/>
    <property type="evidence" value="ECO:0007669"/>
    <property type="project" value="TreeGrafter"/>
</dbReference>
<evidence type="ECO:0000256" key="2">
    <source>
        <dbReference type="SAM" id="MobiDB-lite"/>
    </source>
</evidence>
<evidence type="ECO:0000256" key="1">
    <source>
        <dbReference type="ARBA" id="ARBA00010552"/>
    </source>
</evidence>
<dbReference type="InterPro" id="IPR006175">
    <property type="entry name" value="YjgF/YER057c/UK114"/>
</dbReference>
<dbReference type="GO" id="GO:0005739">
    <property type="term" value="C:mitochondrion"/>
    <property type="evidence" value="ECO:0007669"/>
    <property type="project" value="UniProtKB-ARBA"/>
</dbReference>
<feature type="region of interest" description="Disordered" evidence="2">
    <location>
        <begin position="188"/>
        <end position="218"/>
    </location>
</feature>
<dbReference type="AlphaFoldDB" id="A0A401KJY2"/>
<comment type="similarity">
    <text evidence="1">Belongs to the RutC family.</text>
</comment>
<name>A0A401KJY2_ASPAW</name>
<dbReference type="STRING" id="105351.A0A401KJY2"/>
<comment type="caution">
    <text evidence="3">The sequence shown here is derived from an EMBL/GenBank/DDBJ whole genome shotgun (WGS) entry which is preliminary data.</text>
</comment>
<accession>A0A401KJY2</accession>
<dbReference type="Proteomes" id="UP000286921">
    <property type="component" value="Unassembled WGS sequence"/>
</dbReference>
<dbReference type="EMBL" id="BDHI01000002">
    <property type="protein sequence ID" value="GCB19486.1"/>
    <property type="molecule type" value="Genomic_DNA"/>
</dbReference>
<evidence type="ECO:0000313" key="4">
    <source>
        <dbReference type="Proteomes" id="UP000286921"/>
    </source>
</evidence>
<dbReference type="InterPro" id="IPR035959">
    <property type="entry name" value="RutC-like_sf"/>
</dbReference>
<dbReference type="Pfam" id="PF01042">
    <property type="entry name" value="Ribonuc_L-PSP"/>
    <property type="match status" value="1"/>
</dbReference>
<keyword evidence="4" id="KW-1185">Reference proteome</keyword>
<protein>
    <submittedName>
        <fullName evidence="3">Protein mmf1, mitochondrial</fullName>
    </submittedName>
</protein>
<organism evidence="3 4">
    <name type="scientific">Aspergillus awamori</name>
    <name type="common">Black koji mold</name>
    <dbReference type="NCBI Taxonomy" id="105351"/>
    <lineage>
        <taxon>Eukaryota</taxon>
        <taxon>Fungi</taxon>
        <taxon>Dikarya</taxon>
        <taxon>Ascomycota</taxon>
        <taxon>Pezizomycotina</taxon>
        <taxon>Eurotiomycetes</taxon>
        <taxon>Eurotiomycetidae</taxon>
        <taxon>Eurotiales</taxon>
        <taxon>Aspergillaceae</taxon>
        <taxon>Aspergillus</taxon>
    </lineage>
</organism>
<dbReference type="FunFam" id="3.30.1330.40:FF:000001">
    <property type="entry name" value="L-PSP family endoribonuclease"/>
    <property type="match status" value="1"/>
</dbReference>
<proteinExistence type="inferred from homology"/>
<evidence type="ECO:0000313" key="3">
    <source>
        <dbReference type="EMBL" id="GCB19486.1"/>
    </source>
</evidence>
<dbReference type="PANTHER" id="PTHR11803">
    <property type="entry name" value="2-IMINOBUTANOATE/2-IMINOPROPANOATE DEAMINASE RIDA"/>
    <property type="match status" value="1"/>
</dbReference>
<gene>
    <name evidence="3" type="ORF">AAWM_02371</name>
</gene>
<reference evidence="3 4" key="1">
    <citation type="submission" date="2016-09" db="EMBL/GenBank/DDBJ databases">
        <title>Aspergillus awamori IFM 58123T.</title>
        <authorList>
            <person name="Kusuya Y."/>
            <person name="Shimizu M."/>
            <person name="Takahashi H."/>
            <person name="Yaguchi T."/>
        </authorList>
    </citation>
    <scope>NUCLEOTIDE SEQUENCE [LARGE SCALE GENOMIC DNA]</scope>
    <source>
        <strain evidence="3 4">IFM 58123</strain>
    </source>
</reference>
<dbReference type="NCBIfam" id="TIGR00004">
    <property type="entry name" value="Rid family detoxifying hydrolase"/>
    <property type="match status" value="1"/>
</dbReference>
<dbReference type="PANTHER" id="PTHR11803:SF42">
    <property type="entry name" value="MMF1"/>
    <property type="match status" value="1"/>
</dbReference>
<dbReference type="CDD" id="cd00448">
    <property type="entry name" value="YjgF_YER057c_UK114_family"/>
    <property type="match status" value="1"/>
</dbReference>
<sequence>MSKATRIPIRTQKAPLPPPFLSQGIVVGDMVFCSGQVGVNPATGKMVEGSIQERTKQILNNLGAVLEAGGSSLQDAVKMNIFLADMNDFAAVNEVYAAFFEDPLPARTCVAVKTLPMGTDVEIECVGVVRGLDLPEWEEIAGLKMGEASPHGGNARAKSRQLANGTKGHVAGPSSRLQQFSLVPVSPRTGAIPTSIQEPPTLKRRRQSRPCGGPNLDGIMPFAEEAGVRGGNYDARRTTADRQLSLATVTGHFTLCDLSR</sequence>
<dbReference type="GO" id="GO:0019239">
    <property type="term" value="F:deaminase activity"/>
    <property type="evidence" value="ECO:0007669"/>
    <property type="project" value="TreeGrafter"/>
</dbReference>
<dbReference type="SUPFAM" id="SSF55298">
    <property type="entry name" value="YjgF-like"/>
    <property type="match status" value="1"/>
</dbReference>
<dbReference type="InterPro" id="IPR006056">
    <property type="entry name" value="RidA"/>
</dbReference>